<keyword evidence="4" id="KW-0812">Transmembrane</keyword>
<keyword evidence="1" id="KW-0808">Transferase</keyword>
<evidence type="ECO:0000256" key="1">
    <source>
        <dbReference type="ARBA" id="ARBA00022679"/>
    </source>
</evidence>
<dbReference type="RefSeq" id="WP_179633354.1">
    <property type="nucleotide sequence ID" value="NZ_CAXYYM010000085.1"/>
</dbReference>
<comment type="caution">
    <text evidence="6">The sequence shown here is derived from an EMBL/GenBank/DDBJ whole genome shotgun (WGS) entry which is preliminary data.</text>
</comment>
<accession>A0A7Y9QZ42</accession>
<protein>
    <submittedName>
        <fullName evidence="6">Signal transduction histidine kinase</fullName>
    </submittedName>
</protein>
<evidence type="ECO:0000313" key="7">
    <source>
        <dbReference type="Proteomes" id="UP000518288"/>
    </source>
</evidence>
<feature type="domain" description="Histidine kinase/HSP90-like ATPase" evidence="5">
    <location>
        <begin position="160"/>
        <end position="259"/>
    </location>
</feature>
<reference evidence="6 7" key="1">
    <citation type="submission" date="2020-07" db="EMBL/GenBank/DDBJ databases">
        <title>Genomic Encyclopedia of Archaeal and Bacterial Type Strains, Phase II (KMG-II): from individual species to whole genera.</title>
        <authorList>
            <person name="Goeker M."/>
        </authorList>
    </citation>
    <scope>NUCLEOTIDE SEQUENCE [LARGE SCALE GENOMIC DNA]</scope>
    <source>
        <strain evidence="6 7">DSM 21226</strain>
    </source>
</reference>
<keyword evidence="4" id="KW-1133">Transmembrane helix</keyword>
<keyword evidence="3" id="KW-0902">Two-component regulatory system</keyword>
<dbReference type="CDD" id="cd16917">
    <property type="entry name" value="HATPase_UhpB-NarQ-NarX-like"/>
    <property type="match status" value="1"/>
</dbReference>
<keyword evidence="2 6" id="KW-0418">Kinase</keyword>
<gene>
    <name evidence="6" type="ORF">BDD16_001454</name>
</gene>
<dbReference type="InterPro" id="IPR036890">
    <property type="entry name" value="HATPase_C_sf"/>
</dbReference>
<dbReference type="Proteomes" id="UP000518288">
    <property type="component" value="Unassembled WGS sequence"/>
</dbReference>
<dbReference type="GO" id="GO:0016301">
    <property type="term" value="F:kinase activity"/>
    <property type="evidence" value="ECO:0007669"/>
    <property type="project" value="UniProtKB-KW"/>
</dbReference>
<evidence type="ECO:0000256" key="4">
    <source>
        <dbReference type="SAM" id="Phobius"/>
    </source>
</evidence>
<sequence length="260" mass="28439">MTLFYPPDWPNDPWLLALCTVAALAVAGLVWVRWTPIQWRRPFEPSSGWPGSSPPNRSASIGEVQDRLGLQLLTARTMAQTSSGMPASTRLQQLDHQLAQALLSLRLMRDAMRSEPASLADGLLGLQTHFQPVLAERGIRLHWELTPQAEQVRLSARERLHLLRVVQEALDNAVAHARNATRVSMSCHLVALRGQRQNLTLAVRDDGHGAGAARHAQQPDFVGTGTGLARLEHEAAEIGARLAMGPGPEGWVVEVALPLE</sequence>
<organism evidence="6 7">
    <name type="scientific">Sphaerotilus montanus</name>
    <dbReference type="NCBI Taxonomy" id="522889"/>
    <lineage>
        <taxon>Bacteria</taxon>
        <taxon>Pseudomonadati</taxon>
        <taxon>Pseudomonadota</taxon>
        <taxon>Betaproteobacteria</taxon>
        <taxon>Burkholderiales</taxon>
        <taxon>Sphaerotilaceae</taxon>
        <taxon>Sphaerotilus</taxon>
    </lineage>
</organism>
<dbReference type="GO" id="GO:0000160">
    <property type="term" value="P:phosphorelay signal transduction system"/>
    <property type="evidence" value="ECO:0007669"/>
    <property type="project" value="UniProtKB-KW"/>
</dbReference>
<dbReference type="SUPFAM" id="SSF55874">
    <property type="entry name" value="ATPase domain of HSP90 chaperone/DNA topoisomerase II/histidine kinase"/>
    <property type="match status" value="1"/>
</dbReference>
<evidence type="ECO:0000256" key="3">
    <source>
        <dbReference type="ARBA" id="ARBA00023012"/>
    </source>
</evidence>
<dbReference type="PANTHER" id="PTHR24421">
    <property type="entry name" value="NITRATE/NITRITE SENSOR PROTEIN NARX-RELATED"/>
    <property type="match status" value="1"/>
</dbReference>
<evidence type="ECO:0000256" key="2">
    <source>
        <dbReference type="ARBA" id="ARBA00022777"/>
    </source>
</evidence>
<dbReference type="InterPro" id="IPR003594">
    <property type="entry name" value="HATPase_dom"/>
</dbReference>
<dbReference type="Pfam" id="PF02518">
    <property type="entry name" value="HATPase_c"/>
    <property type="match status" value="1"/>
</dbReference>
<dbReference type="Gene3D" id="3.30.565.10">
    <property type="entry name" value="Histidine kinase-like ATPase, C-terminal domain"/>
    <property type="match status" value="1"/>
</dbReference>
<keyword evidence="4" id="KW-0472">Membrane</keyword>
<proteinExistence type="predicted"/>
<name>A0A7Y9QZ42_9BURK</name>
<dbReference type="InterPro" id="IPR050482">
    <property type="entry name" value="Sensor_HK_TwoCompSys"/>
</dbReference>
<evidence type="ECO:0000313" key="6">
    <source>
        <dbReference type="EMBL" id="NYG32468.1"/>
    </source>
</evidence>
<dbReference type="EMBL" id="JACCFH010000001">
    <property type="protein sequence ID" value="NYG32468.1"/>
    <property type="molecule type" value="Genomic_DNA"/>
</dbReference>
<dbReference type="AlphaFoldDB" id="A0A7Y9QZ42"/>
<feature type="transmembrane region" description="Helical" evidence="4">
    <location>
        <begin position="14"/>
        <end position="32"/>
    </location>
</feature>
<evidence type="ECO:0000259" key="5">
    <source>
        <dbReference type="Pfam" id="PF02518"/>
    </source>
</evidence>
<keyword evidence="7" id="KW-1185">Reference proteome</keyword>